<organism evidence="1 2">
    <name type="scientific">Streptomyces boluensis</name>
    <dbReference type="NCBI Taxonomy" id="1775135"/>
    <lineage>
        <taxon>Bacteria</taxon>
        <taxon>Bacillati</taxon>
        <taxon>Actinomycetota</taxon>
        <taxon>Actinomycetes</taxon>
        <taxon>Kitasatosporales</taxon>
        <taxon>Streptomycetaceae</taxon>
        <taxon>Streptomyces</taxon>
    </lineage>
</organism>
<evidence type="ECO:0000313" key="1">
    <source>
        <dbReference type="EMBL" id="NBE51998.1"/>
    </source>
</evidence>
<sequence>MATEAEVAKALREARDTAVTEAQKWAQAAVDEVTDPEAGLSYGGWLLQVRAAAAAKLWQQVYLKPSEIGPAPKTDEEQIRAALQRAADVKFEADQREEQRHPSCGDVGDAWAHVIRQVEIKPYRDFVEGVERATAPIRAEA</sequence>
<reference evidence="1" key="1">
    <citation type="submission" date="2020-01" db="EMBL/GenBank/DDBJ databases">
        <title>Whole-genome analyses of novel actinobacteria.</title>
        <authorList>
            <person name="Sahin N."/>
        </authorList>
    </citation>
    <scope>NUCLEOTIDE SEQUENCE</scope>
    <source>
        <strain evidence="1">YC537</strain>
    </source>
</reference>
<name>A0A964XLX8_9ACTN</name>
<dbReference type="Proteomes" id="UP000598297">
    <property type="component" value="Unassembled WGS sequence"/>
</dbReference>
<keyword evidence="2" id="KW-1185">Reference proteome</keyword>
<dbReference type="RefSeq" id="WP_161696514.1">
    <property type="nucleotide sequence ID" value="NZ_JAAAHS010000062.1"/>
</dbReference>
<evidence type="ECO:0000313" key="2">
    <source>
        <dbReference type="Proteomes" id="UP000598297"/>
    </source>
</evidence>
<gene>
    <name evidence="1" type="ORF">GUY60_11300</name>
</gene>
<protein>
    <submittedName>
        <fullName evidence="1">Uncharacterized protein</fullName>
    </submittedName>
</protein>
<dbReference type="OrthoDB" id="9851055at2"/>
<dbReference type="AlphaFoldDB" id="A0A964XLX8"/>
<proteinExistence type="predicted"/>
<accession>A0A964XLX8</accession>
<comment type="caution">
    <text evidence="1">The sequence shown here is derived from an EMBL/GenBank/DDBJ whole genome shotgun (WGS) entry which is preliminary data.</text>
</comment>
<dbReference type="EMBL" id="JAAAHS010000062">
    <property type="protein sequence ID" value="NBE51998.1"/>
    <property type="molecule type" value="Genomic_DNA"/>
</dbReference>